<keyword evidence="3" id="KW-1185">Reference proteome</keyword>
<evidence type="ECO:0000313" key="3">
    <source>
        <dbReference type="Proteomes" id="UP000240760"/>
    </source>
</evidence>
<gene>
    <name evidence="2" type="ORF">M440DRAFT_1391152</name>
</gene>
<name>A0A2T4C8Q0_TRILO</name>
<dbReference type="AlphaFoldDB" id="A0A2T4C8Q0"/>
<reference evidence="2 3" key="1">
    <citation type="submission" date="2016-07" db="EMBL/GenBank/DDBJ databases">
        <title>Multiple horizontal gene transfer events from other fungi enriched the ability of initially mycotrophic Trichoderma (Ascomycota) to feed on dead plant biomass.</title>
        <authorList>
            <consortium name="DOE Joint Genome Institute"/>
            <person name="Aerts A."/>
            <person name="Atanasova L."/>
            <person name="Chenthamara K."/>
            <person name="Zhang J."/>
            <person name="Grujic M."/>
            <person name="Henrissat B."/>
            <person name="Kuo A."/>
            <person name="Salamov A."/>
            <person name="Lipzen A."/>
            <person name="Labutti K."/>
            <person name="Barry K."/>
            <person name="Miao Y."/>
            <person name="Rahimi M.J."/>
            <person name="Shen Q."/>
            <person name="Grigoriev I.V."/>
            <person name="Kubicek C.P."/>
            <person name="Druzhinina I.S."/>
        </authorList>
    </citation>
    <scope>NUCLEOTIDE SEQUENCE [LARGE SCALE GENOMIC DNA]</scope>
    <source>
        <strain evidence="2 3">ATCC 18648</strain>
    </source>
</reference>
<feature type="compositionally biased region" description="Basic and acidic residues" evidence="1">
    <location>
        <begin position="90"/>
        <end position="100"/>
    </location>
</feature>
<organism evidence="2 3">
    <name type="scientific">Trichoderma longibrachiatum ATCC 18648</name>
    <dbReference type="NCBI Taxonomy" id="983965"/>
    <lineage>
        <taxon>Eukaryota</taxon>
        <taxon>Fungi</taxon>
        <taxon>Dikarya</taxon>
        <taxon>Ascomycota</taxon>
        <taxon>Pezizomycotina</taxon>
        <taxon>Sordariomycetes</taxon>
        <taxon>Hypocreomycetidae</taxon>
        <taxon>Hypocreales</taxon>
        <taxon>Hypocreaceae</taxon>
        <taxon>Trichoderma</taxon>
    </lineage>
</organism>
<dbReference type="Proteomes" id="UP000240760">
    <property type="component" value="Unassembled WGS sequence"/>
</dbReference>
<sequence>MLSGLTRVCVDGYKCLYKQGNERSCTRSPLDLATMPRNALEHQPLMTDRGPVRSMPKPMSLEEQRTDLIPASTLPPLAAGTKGQPQLRHGSTERDPRASSRDATPLEARERYRYGRSCRCKFPAQMLVGGPKLVGVGNGGVGPVQESSESRAAVSRLPALRNDGWLVGTEG</sequence>
<evidence type="ECO:0000256" key="1">
    <source>
        <dbReference type="SAM" id="MobiDB-lite"/>
    </source>
</evidence>
<protein>
    <submittedName>
        <fullName evidence="2">Uncharacterized protein</fullName>
    </submittedName>
</protein>
<dbReference type="EMBL" id="KZ679130">
    <property type="protein sequence ID" value="PTB77949.1"/>
    <property type="molecule type" value="Genomic_DNA"/>
</dbReference>
<accession>A0A2T4C8Q0</accession>
<proteinExistence type="predicted"/>
<feature type="region of interest" description="Disordered" evidence="1">
    <location>
        <begin position="36"/>
        <end position="108"/>
    </location>
</feature>
<evidence type="ECO:0000313" key="2">
    <source>
        <dbReference type="EMBL" id="PTB77949.1"/>
    </source>
</evidence>